<organism evidence="3 4">
    <name type="scientific">Gigaspora rosea</name>
    <dbReference type="NCBI Taxonomy" id="44941"/>
    <lineage>
        <taxon>Eukaryota</taxon>
        <taxon>Fungi</taxon>
        <taxon>Fungi incertae sedis</taxon>
        <taxon>Mucoromycota</taxon>
        <taxon>Glomeromycotina</taxon>
        <taxon>Glomeromycetes</taxon>
        <taxon>Diversisporales</taxon>
        <taxon>Gigasporaceae</taxon>
        <taxon>Gigaspora</taxon>
    </lineage>
</organism>
<keyword evidence="2" id="KW-0812">Transmembrane</keyword>
<comment type="caution">
    <text evidence="3">The sequence shown here is derived from an EMBL/GenBank/DDBJ whole genome shotgun (WGS) entry which is preliminary data.</text>
</comment>
<dbReference type="EMBL" id="QKWP01000518">
    <property type="protein sequence ID" value="RIB18756.1"/>
    <property type="molecule type" value="Genomic_DNA"/>
</dbReference>
<evidence type="ECO:0000313" key="3">
    <source>
        <dbReference type="EMBL" id="RIB18756.1"/>
    </source>
</evidence>
<evidence type="ECO:0000256" key="2">
    <source>
        <dbReference type="SAM" id="Phobius"/>
    </source>
</evidence>
<protein>
    <submittedName>
        <fullName evidence="3">Uncharacterized protein</fullName>
    </submittedName>
</protein>
<gene>
    <name evidence="3" type="ORF">C2G38_1321378</name>
</gene>
<name>A0A397VHH0_9GLOM</name>
<feature type="transmembrane region" description="Helical" evidence="2">
    <location>
        <begin position="78"/>
        <end position="100"/>
    </location>
</feature>
<dbReference type="Proteomes" id="UP000266673">
    <property type="component" value="Unassembled WGS sequence"/>
</dbReference>
<keyword evidence="4" id="KW-1185">Reference proteome</keyword>
<keyword evidence="2" id="KW-0472">Membrane</keyword>
<feature type="region of interest" description="Disordered" evidence="1">
    <location>
        <begin position="36"/>
        <end position="58"/>
    </location>
</feature>
<dbReference type="AlphaFoldDB" id="A0A397VHH0"/>
<dbReference type="OrthoDB" id="2333074at2759"/>
<proteinExistence type="predicted"/>
<evidence type="ECO:0000313" key="4">
    <source>
        <dbReference type="Proteomes" id="UP000266673"/>
    </source>
</evidence>
<feature type="compositionally biased region" description="Low complexity" evidence="1">
    <location>
        <begin position="36"/>
        <end position="48"/>
    </location>
</feature>
<evidence type="ECO:0000256" key="1">
    <source>
        <dbReference type="SAM" id="MobiDB-lite"/>
    </source>
</evidence>
<reference evidence="3 4" key="1">
    <citation type="submission" date="2018-06" db="EMBL/GenBank/DDBJ databases">
        <title>Comparative genomics reveals the genomic features of Rhizophagus irregularis, R. cerebriforme, R. diaphanum and Gigaspora rosea, and their symbiotic lifestyle signature.</title>
        <authorList>
            <person name="Morin E."/>
            <person name="San Clemente H."/>
            <person name="Chen E.C.H."/>
            <person name="De La Providencia I."/>
            <person name="Hainaut M."/>
            <person name="Kuo A."/>
            <person name="Kohler A."/>
            <person name="Murat C."/>
            <person name="Tang N."/>
            <person name="Roy S."/>
            <person name="Loubradou J."/>
            <person name="Henrissat B."/>
            <person name="Grigoriev I.V."/>
            <person name="Corradi N."/>
            <person name="Roux C."/>
            <person name="Martin F.M."/>
        </authorList>
    </citation>
    <scope>NUCLEOTIDE SEQUENCE [LARGE SCALE GENOMIC DNA]</scope>
    <source>
        <strain evidence="3 4">DAOM 194757</strain>
    </source>
</reference>
<accession>A0A397VHH0</accession>
<keyword evidence="2" id="KW-1133">Transmembrane helix</keyword>
<sequence length="165" mass="19109">MRMPSIVPQRFCRNILSPRFITQAMFLQPQTRLRSYTNSTSYSSPPNTHSEESTLSPSQNKYLGKIGKGYTKRLPTAILANMIVSAIIGLISVDLLYAWYRNGRNERLLNKTLEKGTRPEIDISDDELVPRPKVVERFVKIFQPHKSFILSCDLRRSWDRENYVS</sequence>